<protein>
    <submittedName>
        <fullName evidence="4">Type IVB secretion system protein IcmH/DotU</fullName>
    </submittedName>
</protein>
<dbReference type="NCBIfam" id="NF038228">
    <property type="entry name" value="IcmH_DotU_IVB"/>
    <property type="match status" value="1"/>
</dbReference>
<dbReference type="Proteomes" id="UP001595579">
    <property type="component" value="Unassembled WGS sequence"/>
</dbReference>
<feature type="transmembrane region" description="Helical" evidence="2">
    <location>
        <begin position="245"/>
        <end position="265"/>
    </location>
</feature>
<accession>A0ABV7LPJ6</accession>
<comment type="caution">
    <text evidence="4">The sequence shown here is derived from an EMBL/GenBank/DDBJ whole genome shotgun (WGS) entry which is preliminary data.</text>
</comment>
<keyword evidence="2" id="KW-0472">Membrane</keyword>
<dbReference type="PANTHER" id="PTHR38033:SF1">
    <property type="entry name" value="DOTU FAMILY TYPE IV_VI SECRETION SYSTEM PROTEIN"/>
    <property type="match status" value="1"/>
</dbReference>
<dbReference type="Gene3D" id="1.25.40.590">
    <property type="entry name" value="Type IV / VI secretion system, DotU"/>
    <property type="match status" value="1"/>
</dbReference>
<gene>
    <name evidence="4" type="primary">icmH</name>
    <name evidence="4" type="ORF">ACFOEV_11075</name>
</gene>
<dbReference type="InterPro" id="IPR038522">
    <property type="entry name" value="T4/T6SS_DotU_sf"/>
</dbReference>
<sequence>MQDLATHHDAGPHDAGLHGIRPRDPMRHEDRINAQGVDQLIHSHSEQLDADEDYWFRLRGHNLNPLVDAASSLLGMVVRVRQLDALDDLERLYTQVVDEVSAIEIELTEQGYDRPTLLAYRYVLCSFIDEAVMGTSWGHQSKWAEHSLLTRFHNETWGGEKVFSILARLQQEPQRYRDMLAFIYLCLCLGFEGRYRVMPQGREEYENVVRALGDQLAALGEPPDDLLTQPLDNVVQGHRRHGQGLPVWAVFALFGVTMVAIYAGLSWSLDQQAAQVSALLDQIFS</sequence>
<keyword evidence="2" id="KW-0812">Transmembrane</keyword>
<evidence type="ECO:0000256" key="2">
    <source>
        <dbReference type="SAM" id="Phobius"/>
    </source>
</evidence>
<name>A0ABV7LPJ6_9GAMM</name>
<keyword evidence="2" id="KW-1133">Transmembrane helix</keyword>
<evidence type="ECO:0000313" key="4">
    <source>
        <dbReference type="EMBL" id="MFC3284150.1"/>
    </source>
</evidence>
<evidence type="ECO:0000313" key="5">
    <source>
        <dbReference type="Proteomes" id="UP001595579"/>
    </source>
</evidence>
<evidence type="ECO:0000259" key="3">
    <source>
        <dbReference type="Pfam" id="PF09850"/>
    </source>
</evidence>
<dbReference type="PANTHER" id="PTHR38033">
    <property type="entry name" value="MEMBRANE PROTEIN-RELATED"/>
    <property type="match status" value="1"/>
</dbReference>
<feature type="region of interest" description="Disordered" evidence="1">
    <location>
        <begin position="1"/>
        <end position="25"/>
    </location>
</feature>
<feature type="domain" description="Type IV / VI secretion system DotU" evidence="3">
    <location>
        <begin position="65"/>
        <end position="267"/>
    </location>
</feature>
<dbReference type="Pfam" id="PF09850">
    <property type="entry name" value="DotU"/>
    <property type="match status" value="1"/>
</dbReference>
<dbReference type="InterPro" id="IPR017732">
    <property type="entry name" value="T4/T6SS_DotU"/>
</dbReference>
<evidence type="ECO:0000256" key="1">
    <source>
        <dbReference type="SAM" id="MobiDB-lite"/>
    </source>
</evidence>
<keyword evidence="5" id="KW-1185">Reference proteome</keyword>
<proteinExistence type="predicted"/>
<dbReference type="NCBIfam" id="TIGR03349">
    <property type="entry name" value="IV_VI_DotU"/>
    <property type="match status" value="1"/>
</dbReference>
<reference evidence="5" key="1">
    <citation type="journal article" date="2019" name="Int. J. Syst. Evol. Microbiol.">
        <title>The Global Catalogue of Microorganisms (GCM) 10K type strain sequencing project: providing services to taxonomists for standard genome sequencing and annotation.</title>
        <authorList>
            <consortium name="The Broad Institute Genomics Platform"/>
            <consortium name="The Broad Institute Genome Sequencing Center for Infectious Disease"/>
            <person name="Wu L."/>
            <person name="Ma J."/>
        </authorList>
    </citation>
    <scope>NUCLEOTIDE SEQUENCE [LARGE SCALE GENOMIC DNA]</scope>
    <source>
        <strain evidence="5">CECT 7698</strain>
    </source>
</reference>
<dbReference type="EMBL" id="JBHRUG010000019">
    <property type="protein sequence ID" value="MFC3284150.1"/>
    <property type="molecule type" value="Genomic_DNA"/>
</dbReference>
<organism evidence="4 5">
    <name type="scientific">Litchfieldella rifensis</name>
    <dbReference type="NCBI Taxonomy" id="762643"/>
    <lineage>
        <taxon>Bacteria</taxon>
        <taxon>Pseudomonadati</taxon>
        <taxon>Pseudomonadota</taxon>
        <taxon>Gammaproteobacteria</taxon>
        <taxon>Oceanospirillales</taxon>
        <taxon>Halomonadaceae</taxon>
        <taxon>Litchfieldella</taxon>
    </lineage>
</organism>
<dbReference type="RefSeq" id="WP_386773830.1">
    <property type="nucleotide sequence ID" value="NZ_JBHRUG010000019.1"/>
</dbReference>